<dbReference type="PANTHER" id="PTHR30537:SF20">
    <property type="entry name" value="TRANSCRIPTIONAL REGULATORY PROTEIN"/>
    <property type="match status" value="1"/>
</dbReference>
<dbReference type="RefSeq" id="WP_168660873.1">
    <property type="nucleotide sequence ID" value="NZ_CP051180.1"/>
</dbReference>
<proteinExistence type="inferred from homology"/>
<gene>
    <name evidence="6" type="ORF">HER31_12345</name>
</gene>
<name>A0A6H1UEZ5_9GAMM</name>
<dbReference type="Gene3D" id="3.40.190.10">
    <property type="entry name" value="Periplasmic binding protein-like II"/>
    <property type="match status" value="2"/>
</dbReference>
<dbReference type="InterPro" id="IPR000847">
    <property type="entry name" value="LysR_HTH_N"/>
</dbReference>
<evidence type="ECO:0000313" key="6">
    <source>
        <dbReference type="EMBL" id="QIZ77614.1"/>
    </source>
</evidence>
<dbReference type="Pfam" id="PF00126">
    <property type="entry name" value="HTH_1"/>
    <property type="match status" value="1"/>
</dbReference>
<dbReference type="PANTHER" id="PTHR30537">
    <property type="entry name" value="HTH-TYPE TRANSCRIPTIONAL REGULATOR"/>
    <property type="match status" value="1"/>
</dbReference>
<keyword evidence="2" id="KW-0805">Transcription regulation</keyword>
<dbReference type="InterPro" id="IPR036390">
    <property type="entry name" value="WH_DNA-bd_sf"/>
</dbReference>
<dbReference type="PROSITE" id="PS50931">
    <property type="entry name" value="HTH_LYSR"/>
    <property type="match status" value="1"/>
</dbReference>
<sequence>MKDNITLDELKTLIHLHESGSISKASESIGVMPSTISRSLSRLEEKLNASLLVRTSRRIEFTAEGCKLLTHAKTIVASVNNIETEFNTESSDPIGTLRINGASPVLIHLISPILKLYQQRYPEVRIELYNNEEIVDLIEHRADIAIRVGPVTAPTFTVERLGTSRRRILASPAYLQSNGFPQSTEQLSQHTLIGLEGPPALNTWPLRAANGKLVKIEPKITASSGEVLRQLTLSGTGIACLSDFISKSDRGSGKLVELFSQQLELDQREITAVYYQGKNVPAKITTFIEFLKNELPKQL</sequence>
<dbReference type="InterPro" id="IPR058163">
    <property type="entry name" value="LysR-type_TF_proteobact-type"/>
</dbReference>
<dbReference type="GO" id="GO:0006351">
    <property type="term" value="P:DNA-templated transcription"/>
    <property type="evidence" value="ECO:0007669"/>
    <property type="project" value="TreeGrafter"/>
</dbReference>
<keyword evidence="4" id="KW-0804">Transcription</keyword>
<evidence type="ECO:0000256" key="2">
    <source>
        <dbReference type="ARBA" id="ARBA00023015"/>
    </source>
</evidence>
<dbReference type="GO" id="GO:0003700">
    <property type="term" value="F:DNA-binding transcription factor activity"/>
    <property type="evidence" value="ECO:0007669"/>
    <property type="project" value="InterPro"/>
</dbReference>
<dbReference type="Gene3D" id="1.10.10.10">
    <property type="entry name" value="Winged helix-like DNA-binding domain superfamily/Winged helix DNA-binding domain"/>
    <property type="match status" value="1"/>
</dbReference>
<feature type="domain" description="HTH lysR-type" evidence="5">
    <location>
        <begin position="5"/>
        <end position="62"/>
    </location>
</feature>
<keyword evidence="3" id="KW-0238">DNA-binding</keyword>
<dbReference type="InterPro" id="IPR005119">
    <property type="entry name" value="LysR_subst-bd"/>
</dbReference>
<reference evidence="6 7" key="1">
    <citation type="submission" date="2020-04" db="EMBL/GenBank/DDBJ databases">
        <title>Ferrimonas sp. S7 isolated from sea water.</title>
        <authorList>
            <person name="Bae S.S."/>
            <person name="Baek K."/>
        </authorList>
    </citation>
    <scope>NUCLEOTIDE SEQUENCE [LARGE SCALE GENOMIC DNA]</scope>
    <source>
        <strain evidence="6 7">S7</strain>
    </source>
</reference>
<keyword evidence="7" id="KW-1185">Reference proteome</keyword>
<evidence type="ECO:0000259" key="5">
    <source>
        <dbReference type="PROSITE" id="PS50931"/>
    </source>
</evidence>
<dbReference type="Proteomes" id="UP000501602">
    <property type="component" value="Chromosome"/>
</dbReference>
<dbReference type="AlphaFoldDB" id="A0A6H1UEZ5"/>
<protein>
    <submittedName>
        <fullName evidence="6">LysR family transcriptional regulator</fullName>
    </submittedName>
</protein>
<comment type="similarity">
    <text evidence="1">Belongs to the LysR transcriptional regulatory family.</text>
</comment>
<evidence type="ECO:0000313" key="7">
    <source>
        <dbReference type="Proteomes" id="UP000501602"/>
    </source>
</evidence>
<organism evidence="6 7">
    <name type="scientific">Ferrimonas lipolytica</name>
    <dbReference type="NCBI Taxonomy" id="2724191"/>
    <lineage>
        <taxon>Bacteria</taxon>
        <taxon>Pseudomonadati</taxon>
        <taxon>Pseudomonadota</taxon>
        <taxon>Gammaproteobacteria</taxon>
        <taxon>Alteromonadales</taxon>
        <taxon>Ferrimonadaceae</taxon>
        <taxon>Ferrimonas</taxon>
    </lineage>
</organism>
<evidence type="ECO:0000256" key="3">
    <source>
        <dbReference type="ARBA" id="ARBA00023125"/>
    </source>
</evidence>
<dbReference type="GO" id="GO:0043565">
    <property type="term" value="F:sequence-specific DNA binding"/>
    <property type="evidence" value="ECO:0007669"/>
    <property type="project" value="TreeGrafter"/>
</dbReference>
<dbReference type="FunFam" id="1.10.10.10:FF:000001">
    <property type="entry name" value="LysR family transcriptional regulator"/>
    <property type="match status" value="1"/>
</dbReference>
<dbReference type="KEGG" id="fes:HER31_12345"/>
<dbReference type="Pfam" id="PF03466">
    <property type="entry name" value="LysR_substrate"/>
    <property type="match status" value="1"/>
</dbReference>
<accession>A0A6H1UEZ5</accession>
<evidence type="ECO:0000256" key="4">
    <source>
        <dbReference type="ARBA" id="ARBA00023163"/>
    </source>
</evidence>
<evidence type="ECO:0000256" key="1">
    <source>
        <dbReference type="ARBA" id="ARBA00009437"/>
    </source>
</evidence>
<dbReference type="InterPro" id="IPR036388">
    <property type="entry name" value="WH-like_DNA-bd_sf"/>
</dbReference>
<dbReference type="SUPFAM" id="SSF53850">
    <property type="entry name" value="Periplasmic binding protein-like II"/>
    <property type="match status" value="1"/>
</dbReference>
<dbReference type="EMBL" id="CP051180">
    <property type="protein sequence ID" value="QIZ77614.1"/>
    <property type="molecule type" value="Genomic_DNA"/>
</dbReference>
<dbReference type="SUPFAM" id="SSF46785">
    <property type="entry name" value="Winged helix' DNA-binding domain"/>
    <property type="match status" value="1"/>
</dbReference>